<keyword evidence="2" id="KW-1185">Reference proteome</keyword>
<name>A0A0L0GG46_9EUKA</name>
<dbReference type="RefSeq" id="XP_014161741.1">
    <property type="nucleotide sequence ID" value="XM_014306266.1"/>
</dbReference>
<organism evidence="1 2">
    <name type="scientific">Sphaeroforma arctica JP610</name>
    <dbReference type="NCBI Taxonomy" id="667725"/>
    <lineage>
        <taxon>Eukaryota</taxon>
        <taxon>Ichthyosporea</taxon>
        <taxon>Ichthyophonida</taxon>
        <taxon>Sphaeroforma</taxon>
    </lineage>
</organism>
<dbReference type="EMBL" id="KQ241598">
    <property type="protein sequence ID" value="KNC87839.1"/>
    <property type="molecule type" value="Genomic_DNA"/>
</dbReference>
<evidence type="ECO:0000313" key="1">
    <source>
        <dbReference type="EMBL" id="KNC87839.1"/>
    </source>
</evidence>
<protein>
    <submittedName>
        <fullName evidence="1">Uncharacterized protein</fullName>
    </submittedName>
</protein>
<gene>
    <name evidence="1" type="ORF">SARC_00096</name>
</gene>
<proteinExistence type="predicted"/>
<reference evidence="1 2" key="1">
    <citation type="submission" date="2011-02" db="EMBL/GenBank/DDBJ databases">
        <title>The Genome Sequence of Sphaeroforma arctica JP610.</title>
        <authorList>
            <consortium name="The Broad Institute Genome Sequencing Platform"/>
            <person name="Russ C."/>
            <person name="Cuomo C."/>
            <person name="Young S.K."/>
            <person name="Zeng Q."/>
            <person name="Gargeya S."/>
            <person name="Alvarado L."/>
            <person name="Berlin A."/>
            <person name="Chapman S.B."/>
            <person name="Chen Z."/>
            <person name="Freedman E."/>
            <person name="Gellesch M."/>
            <person name="Goldberg J."/>
            <person name="Griggs A."/>
            <person name="Gujja S."/>
            <person name="Heilman E."/>
            <person name="Heiman D."/>
            <person name="Howarth C."/>
            <person name="Mehta T."/>
            <person name="Neiman D."/>
            <person name="Pearson M."/>
            <person name="Roberts A."/>
            <person name="Saif S."/>
            <person name="Shea T."/>
            <person name="Shenoy N."/>
            <person name="Sisk P."/>
            <person name="Stolte C."/>
            <person name="Sykes S."/>
            <person name="White J."/>
            <person name="Yandava C."/>
            <person name="Burger G."/>
            <person name="Gray M.W."/>
            <person name="Holland P.W.H."/>
            <person name="King N."/>
            <person name="Lang F.B.F."/>
            <person name="Roger A.J."/>
            <person name="Ruiz-Trillo I."/>
            <person name="Haas B."/>
            <person name="Nusbaum C."/>
            <person name="Birren B."/>
        </authorList>
    </citation>
    <scope>NUCLEOTIDE SEQUENCE [LARGE SCALE GENOMIC DNA]</scope>
    <source>
        <strain evidence="1 2">JP610</strain>
    </source>
</reference>
<dbReference type="AlphaFoldDB" id="A0A0L0GG46"/>
<dbReference type="GeneID" id="25900600"/>
<dbReference type="Proteomes" id="UP000054560">
    <property type="component" value="Unassembled WGS sequence"/>
</dbReference>
<sequence>MRPSLKSALFSAAAGDKQLQCCVTQIINVVEKYAVEQQQTTIYSWAASRCTFLECLQSLFKKIRLSDKRCEFLLYLKQNQFAHKLEFYTICLELGVYDWNQCYRDTQLDLLRVLLIALANRTKEDVDLTAMQAYVRNSERRRESKVERRAISKIEDSDLDGIIELKTLEMHVRKLELDVCKECQSYFVDGFNVDAHQKRGERVKAEITLLERYIHEQECDSRSSKIRRLG</sequence>
<accession>A0A0L0GG46</accession>
<evidence type="ECO:0000313" key="2">
    <source>
        <dbReference type="Proteomes" id="UP000054560"/>
    </source>
</evidence>